<reference evidence="1" key="1">
    <citation type="submission" date="2020-11" db="EMBL/GenBank/DDBJ databases">
        <authorList>
            <person name="Tran Van P."/>
        </authorList>
    </citation>
    <scope>NUCLEOTIDE SEQUENCE</scope>
</reference>
<gene>
    <name evidence="1" type="ORF">TDIB3V08_LOCUS13057</name>
</gene>
<protein>
    <submittedName>
        <fullName evidence="1">Uncharacterized protein</fullName>
    </submittedName>
</protein>
<evidence type="ECO:0000313" key="1">
    <source>
        <dbReference type="EMBL" id="CAD7206908.1"/>
    </source>
</evidence>
<dbReference type="EMBL" id="OA589022">
    <property type="protein sequence ID" value="CAD7206908.1"/>
    <property type="molecule type" value="Genomic_DNA"/>
</dbReference>
<name>A0A7R8VYQ7_TIMDO</name>
<sequence>MDKRLLPPMDDQGVHICLIHGYISQRHCWLLAIILRETHLSGVLSSADKDGEIENFTVEVFYFPLFIVPATETLFLTPPFSELFPLVDCDLVHVKEQYQLLHRGADASHLTSLSSLELSSLPPELQVPAHHLVSCLHSLLAQWDMREDLYSLGHFSGLLAAQLEALPAANNRRKVSTGQLKVLTTANNRHKVSTGQLEATRR</sequence>
<organism evidence="1">
    <name type="scientific">Timema douglasi</name>
    <name type="common">Walking stick</name>
    <dbReference type="NCBI Taxonomy" id="61478"/>
    <lineage>
        <taxon>Eukaryota</taxon>
        <taxon>Metazoa</taxon>
        <taxon>Ecdysozoa</taxon>
        <taxon>Arthropoda</taxon>
        <taxon>Hexapoda</taxon>
        <taxon>Insecta</taxon>
        <taxon>Pterygota</taxon>
        <taxon>Neoptera</taxon>
        <taxon>Polyneoptera</taxon>
        <taxon>Phasmatodea</taxon>
        <taxon>Timematodea</taxon>
        <taxon>Timematoidea</taxon>
        <taxon>Timematidae</taxon>
        <taxon>Timema</taxon>
    </lineage>
</organism>
<accession>A0A7R8VYQ7</accession>
<proteinExistence type="predicted"/>
<dbReference type="AlphaFoldDB" id="A0A7R8VYQ7"/>